<evidence type="ECO:0000313" key="3">
    <source>
        <dbReference type="EMBL" id="VIP01874.1"/>
    </source>
</evidence>
<dbReference type="EMBL" id="LR593887">
    <property type="protein sequence ID" value="VTR99710.1"/>
    <property type="molecule type" value="Genomic_DNA"/>
</dbReference>
<dbReference type="InterPro" id="IPR023387">
    <property type="entry name" value="DUF1653-like_dom"/>
</dbReference>
<dbReference type="InterPro" id="IPR037135">
    <property type="entry name" value="DUF1653-like_dom_sf"/>
</dbReference>
<reference evidence="3" key="1">
    <citation type="submission" date="2019-04" db="EMBL/GenBank/DDBJ databases">
        <authorList>
            <consortium name="Science for Life Laboratories"/>
        </authorList>
    </citation>
    <scope>NUCLEOTIDE SEQUENCE</scope>
    <source>
        <strain evidence="3">MBLW1</strain>
    </source>
</reference>
<evidence type="ECO:0000256" key="1">
    <source>
        <dbReference type="SAM" id="MobiDB-lite"/>
    </source>
</evidence>
<dbReference type="Gene3D" id="2.30.30.320">
    <property type="entry name" value="DUF1653-like domain"/>
    <property type="match status" value="1"/>
</dbReference>
<dbReference type="Pfam" id="PF07866">
    <property type="entry name" value="DUF1653"/>
    <property type="match status" value="1"/>
</dbReference>
<dbReference type="RefSeq" id="WP_162657114.1">
    <property type="nucleotide sequence ID" value="NZ_LR593887.1"/>
</dbReference>
<dbReference type="InParanoid" id="A0A6C2YKI0"/>
<sequence length="88" mass="10144">MIDAEPRPGRYRHFKGGLYEVVDHARHSETQEWLVVYRALYGEGGLWVRPRAMFLESVEHQGVRVPRFARIEDSPESTDSPGDSKKFG</sequence>
<dbReference type="AlphaFoldDB" id="A0A6C2YKI0"/>
<proteinExistence type="predicted"/>
<dbReference type="EMBL" id="LR586016">
    <property type="protein sequence ID" value="VIP01874.1"/>
    <property type="molecule type" value="Genomic_DNA"/>
</dbReference>
<dbReference type="KEGG" id="tim:GMBLW1_20860"/>
<feature type="domain" description="DUF1653" evidence="2">
    <location>
        <begin position="9"/>
        <end position="69"/>
    </location>
</feature>
<feature type="region of interest" description="Disordered" evidence="1">
    <location>
        <begin position="69"/>
        <end position="88"/>
    </location>
</feature>
<protein>
    <recommendedName>
        <fullName evidence="2">DUF1653 domain-containing protein</fullName>
    </recommendedName>
</protein>
<keyword evidence="4" id="KW-1185">Reference proteome</keyword>
<evidence type="ECO:0000313" key="4">
    <source>
        <dbReference type="Proteomes" id="UP000464378"/>
    </source>
</evidence>
<name>A0A6C2YKI0_9BACT</name>
<gene>
    <name evidence="3" type="ORF">GMBLW1_20860</name>
</gene>
<organism evidence="3">
    <name type="scientific">Tuwongella immobilis</name>
    <dbReference type="NCBI Taxonomy" id="692036"/>
    <lineage>
        <taxon>Bacteria</taxon>
        <taxon>Pseudomonadati</taxon>
        <taxon>Planctomycetota</taxon>
        <taxon>Planctomycetia</taxon>
        <taxon>Gemmatales</taxon>
        <taxon>Gemmataceae</taxon>
        <taxon>Tuwongella</taxon>
    </lineage>
</organism>
<dbReference type="Proteomes" id="UP000464378">
    <property type="component" value="Chromosome"/>
</dbReference>
<evidence type="ECO:0000259" key="2">
    <source>
        <dbReference type="Pfam" id="PF07866"/>
    </source>
</evidence>
<accession>A0A6C2YKI0</accession>